<dbReference type="SMART" id="SM00530">
    <property type="entry name" value="HTH_XRE"/>
    <property type="match status" value="1"/>
</dbReference>
<dbReference type="SUPFAM" id="SSF47413">
    <property type="entry name" value="lambda repressor-like DNA-binding domains"/>
    <property type="match status" value="1"/>
</dbReference>
<organism evidence="3 5">
    <name type="scientific">Anaerobacillus isosaccharinicus</name>
    <dbReference type="NCBI Taxonomy" id="1532552"/>
    <lineage>
        <taxon>Bacteria</taxon>
        <taxon>Bacillati</taxon>
        <taxon>Bacillota</taxon>
        <taxon>Bacilli</taxon>
        <taxon>Bacillales</taxon>
        <taxon>Bacillaceae</taxon>
        <taxon>Anaerobacillus</taxon>
    </lineage>
</organism>
<dbReference type="PANTHER" id="PTHR46797">
    <property type="entry name" value="HTH-TYPE TRANSCRIPTIONAL REGULATOR"/>
    <property type="match status" value="1"/>
</dbReference>
<dbReference type="InterPro" id="IPR011990">
    <property type="entry name" value="TPR-like_helical_dom_sf"/>
</dbReference>
<dbReference type="SUPFAM" id="SSF48452">
    <property type="entry name" value="TPR-like"/>
    <property type="match status" value="1"/>
</dbReference>
<reference evidence="3 5" key="1">
    <citation type="submission" date="2016-10" db="EMBL/GenBank/DDBJ databases">
        <title>Draft genome sequences of four alkaliphilic bacteria belonging to the Anaerobacillus genus.</title>
        <authorList>
            <person name="Bassil N.M."/>
            <person name="Lloyd J.R."/>
        </authorList>
    </citation>
    <scope>NUCLEOTIDE SEQUENCE [LARGE SCALE GENOMIC DNA]</scope>
    <source>
        <strain evidence="3 5">NB2006</strain>
    </source>
</reference>
<reference evidence="4 5" key="2">
    <citation type="journal article" date="2017" name="Genome Announc.">
        <title>Draft Genome Sequences of Four Alkaliphilic Bacteria Belonging to the Anaerobacillus Genus.</title>
        <authorList>
            <person name="Bassil N.M."/>
            <person name="Lloyd J.R."/>
        </authorList>
    </citation>
    <scope>NUCLEOTIDE SEQUENCE [LARGE SCALE GENOMIC DNA]</scope>
    <source>
        <strain evidence="4 5">NB2006</strain>
    </source>
</reference>
<dbReference type="InterPro" id="IPR001387">
    <property type="entry name" value="Cro/C1-type_HTH"/>
</dbReference>
<dbReference type="EMBL" id="LQXD01000167">
    <property type="protein sequence ID" value="OIJ07591.1"/>
    <property type="molecule type" value="Genomic_DNA"/>
</dbReference>
<dbReference type="PROSITE" id="PS50943">
    <property type="entry name" value="HTH_CROC1"/>
    <property type="match status" value="1"/>
</dbReference>
<keyword evidence="5" id="KW-1185">Reference proteome</keyword>
<evidence type="ECO:0000313" key="3">
    <source>
        <dbReference type="EMBL" id="OIJ07591.1"/>
    </source>
</evidence>
<evidence type="ECO:0000256" key="1">
    <source>
        <dbReference type="ARBA" id="ARBA00023125"/>
    </source>
</evidence>
<evidence type="ECO:0000313" key="4">
    <source>
        <dbReference type="EMBL" id="QOY35400.1"/>
    </source>
</evidence>
<proteinExistence type="predicted"/>
<protein>
    <submittedName>
        <fullName evidence="4">Helix-turn-helix domain-containing protein</fullName>
    </submittedName>
    <submittedName>
        <fullName evidence="3">Transcriptional regulator</fullName>
    </submittedName>
</protein>
<evidence type="ECO:0000259" key="2">
    <source>
        <dbReference type="PROSITE" id="PS50943"/>
    </source>
</evidence>
<accession>A0A1S2L5D8</accession>
<sequence>MLGERIKKLRKQKKLTLEALAGNQLTKGMLSLIENNKAQPSMESLSYIAQQLEVEVSDLLEVVSSEELRSILEKAEKLYNTEFEKSKDKHKQLIELIEPFAENLTQGYEAARILEIYSYSLFHEKKQRWEALSERAAKMFDQMNISANRSSIAIFRTINKFIEHDYSSALEIFLTERRNIELNHAYIDPLTKLDLDYHEAVLFYAVGDSEAATRIMENALEFSKKKKIFYRVDELYRLAAAQGMMSGNNDKKRFYLEKLKQYAEFADNLSSLHFYQLLNIMTLTSEQREYQKALEEIDQLLSDPKTLEFYGPWFNLEKSKALYYLGSYEEALLLLDKMVLPDVHHPFDLSIFYVADTYRALCHVELGNRNEAVAAIKKAVSNFHPLPETPFKVFTLDTSEKISG</sequence>
<dbReference type="Gene3D" id="1.25.40.10">
    <property type="entry name" value="Tetratricopeptide repeat domain"/>
    <property type="match status" value="2"/>
</dbReference>
<dbReference type="KEGG" id="aia:AWH56_022365"/>
<name>A0A1S2L5D8_9BACI</name>
<reference evidence="4" key="4">
    <citation type="submission" date="2020-10" db="EMBL/GenBank/DDBJ databases">
        <authorList>
            <person name="Bassil N.M."/>
            <person name="Lloyd J.R."/>
        </authorList>
    </citation>
    <scope>NUCLEOTIDE SEQUENCE</scope>
    <source>
        <strain evidence="4">NB2006</strain>
    </source>
</reference>
<evidence type="ECO:0000313" key="5">
    <source>
        <dbReference type="Proteomes" id="UP000180175"/>
    </source>
</evidence>
<dbReference type="RefSeq" id="WP_071318723.1">
    <property type="nucleotide sequence ID" value="NZ_CP063356.2"/>
</dbReference>
<dbReference type="PANTHER" id="PTHR46797:SF1">
    <property type="entry name" value="METHYLPHOSPHONATE SYNTHASE"/>
    <property type="match status" value="1"/>
</dbReference>
<dbReference type="Pfam" id="PF12844">
    <property type="entry name" value="HTH_19"/>
    <property type="match status" value="1"/>
</dbReference>
<dbReference type="GO" id="GO:0003677">
    <property type="term" value="F:DNA binding"/>
    <property type="evidence" value="ECO:0007669"/>
    <property type="project" value="UniProtKB-KW"/>
</dbReference>
<dbReference type="InterPro" id="IPR050807">
    <property type="entry name" value="TransReg_Diox_bact_type"/>
</dbReference>
<dbReference type="Proteomes" id="UP000180175">
    <property type="component" value="Chromosome"/>
</dbReference>
<reference evidence="4 5" key="3">
    <citation type="journal article" date="2019" name="Int. J. Syst. Evol. Microbiol.">
        <title>Anaerobacillus isosaccharinicus sp. nov., an alkaliphilic bacterium which degrades isosaccharinic acid.</title>
        <authorList>
            <person name="Bassil N.M."/>
            <person name="Lloyd J.R."/>
        </authorList>
    </citation>
    <scope>NUCLEOTIDE SEQUENCE [LARGE SCALE GENOMIC DNA]</scope>
    <source>
        <strain evidence="4 5">NB2006</strain>
    </source>
</reference>
<keyword evidence="1" id="KW-0238">DNA-binding</keyword>
<feature type="domain" description="HTH cro/C1-type" evidence="2">
    <location>
        <begin position="6"/>
        <end position="59"/>
    </location>
</feature>
<dbReference type="AlphaFoldDB" id="A0A1S2L5D8"/>
<gene>
    <name evidence="4" type="ORF">AWH56_022365</name>
    <name evidence="3" type="ORF">AWH56_19975</name>
</gene>
<dbReference type="InterPro" id="IPR010982">
    <property type="entry name" value="Lambda_DNA-bd_dom_sf"/>
</dbReference>
<dbReference type="GO" id="GO:0003700">
    <property type="term" value="F:DNA-binding transcription factor activity"/>
    <property type="evidence" value="ECO:0007669"/>
    <property type="project" value="TreeGrafter"/>
</dbReference>
<dbReference type="OrthoDB" id="290878at2"/>
<dbReference type="EMBL" id="CP063356">
    <property type="protein sequence ID" value="QOY35400.1"/>
    <property type="molecule type" value="Genomic_DNA"/>
</dbReference>
<dbReference type="CDD" id="cd00093">
    <property type="entry name" value="HTH_XRE"/>
    <property type="match status" value="1"/>
</dbReference>
<dbReference type="GO" id="GO:0005829">
    <property type="term" value="C:cytosol"/>
    <property type="evidence" value="ECO:0007669"/>
    <property type="project" value="TreeGrafter"/>
</dbReference>